<sequence>MSMIDLITRVETICKKYEKYDIDKQKEVNISGDDAFGRLYSVFDSDLDQALELESCNRRYDSEYFQQTKESNNFRNEYEMRKMKQDEGLDVIAEGLVTLKNMAHDINEILSICLGIWHLSIEKSNAMSTEETVQCPKSVLTSQSQVWIMLCVGSA</sequence>
<protein>
    <submittedName>
        <fullName evidence="1">Syntaxin-71</fullName>
    </submittedName>
</protein>
<evidence type="ECO:0000313" key="1">
    <source>
        <dbReference type="EMBL" id="KAI7995426.1"/>
    </source>
</evidence>
<evidence type="ECO:0000313" key="2">
    <source>
        <dbReference type="Proteomes" id="UP001060215"/>
    </source>
</evidence>
<keyword evidence="2" id="KW-1185">Reference proteome</keyword>
<comment type="caution">
    <text evidence="1">The sequence shown here is derived from an EMBL/GenBank/DDBJ whole genome shotgun (WGS) entry which is preliminary data.</text>
</comment>
<proteinExistence type="predicted"/>
<reference evidence="1 2" key="1">
    <citation type="journal article" date="2022" name="Plant J.">
        <title>Chromosome-level genome of Camellia lanceoleosa provides a valuable resource for understanding genome evolution and self-incompatibility.</title>
        <authorList>
            <person name="Gong W."/>
            <person name="Xiao S."/>
            <person name="Wang L."/>
            <person name="Liao Z."/>
            <person name="Chang Y."/>
            <person name="Mo W."/>
            <person name="Hu G."/>
            <person name="Li W."/>
            <person name="Zhao G."/>
            <person name="Zhu H."/>
            <person name="Hu X."/>
            <person name="Ji K."/>
            <person name="Xiang X."/>
            <person name="Song Q."/>
            <person name="Yuan D."/>
            <person name="Jin S."/>
            <person name="Zhang L."/>
        </authorList>
    </citation>
    <scope>NUCLEOTIDE SEQUENCE [LARGE SCALE GENOMIC DNA]</scope>
    <source>
        <strain evidence="1">SQ_2022a</strain>
    </source>
</reference>
<accession>A0ACC0G2V3</accession>
<dbReference type="EMBL" id="CM045769">
    <property type="protein sequence ID" value="KAI7995426.1"/>
    <property type="molecule type" value="Genomic_DNA"/>
</dbReference>
<gene>
    <name evidence="1" type="ORF">LOK49_LG11G00617</name>
</gene>
<dbReference type="Proteomes" id="UP001060215">
    <property type="component" value="Chromosome 12"/>
</dbReference>
<organism evidence="1 2">
    <name type="scientific">Camellia lanceoleosa</name>
    <dbReference type="NCBI Taxonomy" id="1840588"/>
    <lineage>
        <taxon>Eukaryota</taxon>
        <taxon>Viridiplantae</taxon>
        <taxon>Streptophyta</taxon>
        <taxon>Embryophyta</taxon>
        <taxon>Tracheophyta</taxon>
        <taxon>Spermatophyta</taxon>
        <taxon>Magnoliopsida</taxon>
        <taxon>eudicotyledons</taxon>
        <taxon>Gunneridae</taxon>
        <taxon>Pentapetalae</taxon>
        <taxon>asterids</taxon>
        <taxon>Ericales</taxon>
        <taxon>Theaceae</taxon>
        <taxon>Camellia</taxon>
    </lineage>
</organism>
<name>A0ACC0G2V3_9ERIC</name>